<proteinExistence type="predicted"/>
<evidence type="ECO:0000313" key="2">
    <source>
        <dbReference type="EMBL" id="CAF4253915.1"/>
    </source>
</evidence>
<name>A0A8S2SVY9_9BILA</name>
<accession>A0A8S2SVY9</accession>
<gene>
    <name evidence="2" type="ORF">SMN809_LOCUS24123</name>
</gene>
<evidence type="ECO:0000313" key="3">
    <source>
        <dbReference type="Proteomes" id="UP000676336"/>
    </source>
</evidence>
<dbReference type="AlphaFoldDB" id="A0A8S2SVY9"/>
<organism evidence="2 3">
    <name type="scientific">Rotaria magnacalcarata</name>
    <dbReference type="NCBI Taxonomy" id="392030"/>
    <lineage>
        <taxon>Eukaryota</taxon>
        <taxon>Metazoa</taxon>
        <taxon>Spiralia</taxon>
        <taxon>Gnathifera</taxon>
        <taxon>Rotifera</taxon>
        <taxon>Eurotatoria</taxon>
        <taxon>Bdelloidea</taxon>
        <taxon>Philodinida</taxon>
        <taxon>Philodinidae</taxon>
        <taxon>Rotaria</taxon>
    </lineage>
</organism>
<sequence length="54" mass="5994">NKNVRQPKSLKTDPSRNTTLDTNYIPTTNLTVYVKEAGEFGPDSLPQNSGKKTK</sequence>
<feature type="region of interest" description="Disordered" evidence="1">
    <location>
        <begin position="1"/>
        <end position="23"/>
    </location>
</feature>
<protein>
    <submittedName>
        <fullName evidence="2">Uncharacterized protein</fullName>
    </submittedName>
</protein>
<reference evidence="2" key="1">
    <citation type="submission" date="2021-02" db="EMBL/GenBank/DDBJ databases">
        <authorList>
            <person name="Nowell W R."/>
        </authorList>
    </citation>
    <scope>NUCLEOTIDE SEQUENCE</scope>
</reference>
<dbReference type="EMBL" id="CAJOBI010027534">
    <property type="protein sequence ID" value="CAF4253915.1"/>
    <property type="molecule type" value="Genomic_DNA"/>
</dbReference>
<comment type="caution">
    <text evidence="2">The sequence shown here is derived from an EMBL/GenBank/DDBJ whole genome shotgun (WGS) entry which is preliminary data.</text>
</comment>
<dbReference type="Proteomes" id="UP000676336">
    <property type="component" value="Unassembled WGS sequence"/>
</dbReference>
<evidence type="ECO:0000256" key="1">
    <source>
        <dbReference type="SAM" id="MobiDB-lite"/>
    </source>
</evidence>
<feature type="non-terminal residue" evidence="2">
    <location>
        <position position="1"/>
    </location>
</feature>